<gene>
    <name evidence="1" type="ORF">GALL_222910</name>
</gene>
<name>A0A1J5RUE9_9ZZZZ</name>
<proteinExistence type="predicted"/>
<comment type="caution">
    <text evidence="1">The sequence shown here is derived from an EMBL/GenBank/DDBJ whole genome shotgun (WGS) entry which is preliminary data.</text>
</comment>
<accession>A0A1J5RUE9</accession>
<dbReference type="AlphaFoldDB" id="A0A1J5RUE9"/>
<organism evidence="1">
    <name type="scientific">mine drainage metagenome</name>
    <dbReference type="NCBI Taxonomy" id="410659"/>
    <lineage>
        <taxon>unclassified sequences</taxon>
        <taxon>metagenomes</taxon>
        <taxon>ecological metagenomes</taxon>
    </lineage>
</organism>
<sequence>MNRRDTGKLYHSPMLMPNLAAWGEVATLLVWRVKPAASKW</sequence>
<dbReference type="EMBL" id="MLJW01000161">
    <property type="protein sequence ID" value="OIQ95716.1"/>
    <property type="molecule type" value="Genomic_DNA"/>
</dbReference>
<reference evidence="1" key="1">
    <citation type="submission" date="2016-10" db="EMBL/GenBank/DDBJ databases">
        <title>Sequence of Gallionella enrichment culture.</title>
        <authorList>
            <person name="Poehlein A."/>
            <person name="Muehling M."/>
            <person name="Daniel R."/>
        </authorList>
    </citation>
    <scope>NUCLEOTIDE SEQUENCE</scope>
</reference>
<protein>
    <submittedName>
        <fullName evidence="1">Uncharacterized protein</fullName>
    </submittedName>
</protein>
<evidence type="ECO:0000313" key="1">
    <source>
        <dbReference type="EMBL" id="OIQ95716.1"/>
    </source>
</evidence>